<protein>
    <submittedName>
        <fullName evidence="1">Uncharacterized protein</fullName>
    </submittedName>
</protein>
<evidence type="ECO:0000313" key="1">
    <source>
        <dbReference type="EMBL" id="KAI3721093.1"/>
    </source>
</evidence>
<sequence>MKKIAGGDFIGGETIIDLCVIVKLSSMEYPNSQRYCVGHHFLFLNSFLPFSLSKNTYKHQNKHSFSL</sequence>
<dbReference type="EMBL" id="CM042014">
    <property type="protein sequence ID" value="KAI3721093.1"/>
    <property type="molecule type" value="Genomic_DNA"/>
</dbReference>
<name>A0ACB9BG91_CICIN</name>
<dbReference type="Proteomes" id="UP001055811">
    <property type="component" value="Linkage Group LG06"/>
</dbReference>
<reference evidence="2" key="1">
    <citation type="journal article" date="2022" name="Mol. Ecol. Resour.">
        <title>The genomes of chicory, endive, great burdock and yacon provide insights into Asteraceae palaeo-polyploidization history and plant inulin production.</title>
        <authorList>
            <person name="Fan W."/>
            <person name="Wang S."/>
            <person name="Wang H."/>
            <person name="Wang A."/>
            <person name="Jiang F."/>
            <person name="Liu H."/>
            <person name="Zhao H."/>
            <person name="Xu D."/>
            <person name="Zhang Y."/>
        </authorList>
    </citation>
    <scope>NUCLEOTIDE SEQUENCE [LARGE SCALE GENOMIC DNA]</scope>
    <source>
        <strain evidence="2">cv. Punajuju</strain>
    </source>
</reference>
<gene>
    <name evidence="1" type="ORF">L2E82_32097</name>
</gene>
<accession>A0ACB9BG91</accession>
<comment type="caution">
    <text evidence="1">The sequence shown here is derived from an EMBL/GenBank/DDBJ whole genome shotgun (WGS) entry which is preliminary data.</text>
</comment>
<keyword evidence="2" id="KW-1185">Reference proteome</keyword>
<evidence type="ECO:0000313" key="2">
    <source>
        <dbReference type="Proteomes" id="UP001055811"/>
    </source>
</evidence>
<proteinExistence type="predicted"/>
<organism evidence="1 2">
    <name type="scientific">Cichorium intybus</name>
    <name type="common">Chicory</name>
    <dbReference type="NCBI Taxonomy" id="13427"/>
    <lineage>
        <taxon>Eukaryota</taxon>
        <taxon>Viridiplantae</taxon>
        <taxon>Streptophyta</taxon>
        <taxon>Embryophyta</taxon>
        <taxon>Tracheophyta</taxon>
        <taxon>Spermatophyta</taxon>
        <taxon>Magnoliopsida</taxon>
        <taxon>eudicotyledons</taxon>
        <taxon>Gunneridae</taxon>
        <taxon>Pentapetalae</taxon>
        <taxon>asterids</taxon>
        <taxon>campanulids</taxon>
        <taxon>Asterales</taxon>
        <taxon>Asteraceae</taxon>
        <taxon>Cichorioideae</taxon>
        <taxon>Cichorieae</taxon>
        <taxon>Cichoriinae</taxon>
        <taxon>Cichorium</taxon>
    </lineage>
</organism>
<reference evidence="1 2" key="2">
    <citation type="journal article" date="2022" name="Mol. Ecol. Resour.">
        <title>The genomes of chicory, endive, great burdock and yacon provide insights into Asteraceae paleo-polyploidization history and plant inulin production.</title>
        <authorList>
            <person name="Fan W."/>
            <person name="Wang S."/>
            <person name="Wang H."/>
            <person name="Wang A."/>
            <person name="Jiang F."/>
            <person name="Liu H."/>
            <person name="Zhao H."/>
            <person name="Xu D."/>
            <person name="Zhang Y."/>
        </authorList>
    </citation>
    <scope>NUCLEOTIDE SEQUENCE [LARGE SCALE GENOMIC DNA]</scope>
    <source>
        <strain evidence="2">cv. Punajuju</strain>
        <tissue evidence="1">Leaves</tissue>
    </source>
</reference>